<keyword evidence="2" id="KW-1185">Reference proteome</keyword>
<accession>A0A8J2R4G5</accession>
<dbReference type="EMBL" id="CAKASE010000080">
    <property type="protein sequence ID" value="CAG9581504.1"/>
    <property type="molecule type" value="Genomic_DNA"/>
</dbReference>
<dbReference type="OrthoDB" id="272985at2759"/>
<organism evidence="1 2">
    <name type="scientific">Danaus chrysippus</name>
    <name type="common">African queen</name>
    <dbReference type="NCBI Taxonomy" id="151541"/>
    <lineage>
        <taxon>Eukaryota</taxon>
        <taxon>Metazoa</taxon>
        <taxon>Ecdysozoa</taxon>
        <taxon>Arthropoda</taxon>
        <taxon>Hexapoda</taxon>
        <taxon>Insecta</taxon>
        <taxon>Pterygota</taxon>
        <taxon>Neoptera</taxon>
        <taxon>Endopterygota</taxon>
        <taxon>Lepidoptera</taxon>
        <taxon>Glossata</taxon>
        <taxon>Ditrysia</taxon>
        <taxon>Papilionoidea</taxon>
        <taxon>Nymphalidae</taxon>
        <taxon>Danainae</taxon>
        <taxon>Danaini</taxon>
        <taxon>Danaina</taxon>
        <taxon>Danaus</taxon>
        <taxon>Anosia</taxon>
    </lineage>
</organism>
<dbReference type="AlphaFoldDB" id="A0A8J2R4G5"/>
<protein>
    <submittedName>
        <fullName evidence="1">(African queen) hypothetical protein</fullName>
    </submittedName>
</protein>
<dbReference type="Proteomes" id="UP000789524">
    <property type="component" value="Unassembled WGS sequence"/>
</dbReference>
<sequence>MSDYILNRLQQNNPNVTYYDLVYNEALTKIQDQVMARFGKTLSDFGMNRPQGIGEVISDLIRELDINVSSLQQQISESVPRLNTEQKLVYDIVVQRIDNGEGGLVFLDAPGGTRKTIQ</sequence>
<evidence type="ECO:0000313" key="1">
    <source>
        <dbReference type="EMBL" id="CAG9581504.1"/>
    </source>
</evidence>
<name>A0A8J2R4G5_9NEOP</name>
<comment type="caution">
    <text evidence="1">The sequence shown here is derived from an EMBL/GenBank/DDBJ whole genome shotgun (WGS) entry which is preliminary data.</text>
</comment>
<gene>
    <name evidence="1" type="ORF">DCHRY22_LOCUS14098</name>
</gene>
<reference evidence="1" key="1">
    <citation type="submission" date="2021-09" db="EMBL/GenBank/DDBJ databases">
        <authorList>
            <person name="Martin H S."/>
        </authorList>
    </citation>
    <scope>NUCLEOTIDE SEQUENCE</scope>
</reference>
<proteinExistence type="predicted"/>
<evidence type="ECO:0000313" key="2">
    <source>
        <dbReference type="Proteomes" id="UP000789524"/>
    </source>
</evidence>